<organism evidence="1 2">
    <name type="scientific">Nitrosomonas oligotropha</name>
    <dbReference type="NCBI Taxonomy" id="42354"/>
    <lineage>
        <taxon>Bacteria</taxon>
        <taxon>Pseudomonadati</taxon>
        <taxon>Pseudomonadota</taxon>
        <taxon>Betaproteobacteria</taxon>
        <taxon>Nitrosomonadales</taxon>
        <taxon>Nitrosomonadaceae</taxon>
        <taxon>Nitrosomonas</taxon>
    </lineage>
</organism>
<protein>
    <submittedName>
        <fullName evidence="1">Uncharacterized protein</fullName>
    </submittedName>
</protein>
<dbReference type="RefSeq" id="WP_107802333.1">
    <property type="nucleotide sequence ID" value="NZ_QAOI01000003.1"/>
</dbReference>
<dbReference type="AlphaFoldDB" id="A0A2T5I3G1"/>
<accession>A0A2T5I3G1</accession>
<evidence type="ECO:0000313" key="2">
    <source>
        <dbReference type="Proteomes" id="UP000244128"/>
    </source>
</evidence>
<gene>
    <name evidence="1" type="ORF">C8R26_103133</name>
</gene>
<dbReference type="Proteomes" id="UP000244128">
    <property type="component" value="Unassembled WGS sequence"/>
</dbReference>
<reference evidence="1 2" key="1">
    <citation type="submission" date="2018-04" db="EMBL/GenBank/DDBJ databases">
        <title>Active sludge and wastewater microbial communities from Klosterneuburg, Austria.</title>
        <authorList>
            <person name="Wagner M."/>
        </authorList>
    </citation>
    <scope>NUCLEOTIDE SEQUENCE [LARGE SCALE GENOMIC DNA]</scope>
    <source>
        <strain evidence="1 2">Nm49</strain>
    </source>
</reference>
<evidence type="ECO:0000313" key="1">
    <source>
        <dbReference type="EMBL" id="PTQ78371.1"/>
    </source>
</evidence>
<dbReference type="EMBL" id="QAOI01000003">
    <property type="protein sequence ID" value="PTQ78371.1"/>
    <property type="molecule type" value="Genomic_DNA"/>
</dbReference>
<sequence length="101" mass="11329">MSDSDADLVPIQRELNVDEFKIAHSGPAVLSNRFFISLGPWGVRIAFAEQHGESAEPIFRSAVVMPMEDGISLYKTLQELLKEPEDMIRKASEIQQKIQSV</sequence>
<proteinExistence type="predicted"/>
<comment type="caution">
    <text evidence="1">The sequence shown here is derived from an EMBL/GenBank/DDBJ whole genome shotgun (WGS) entry which is preliminary data.</text>
</comment>
<name>A0A2T5I3G1_9PROT</name>